<dbReference type="Pfam" id="PF04212">
    <property type="entry name" value="MIT"/>
    <property type="match status" value="1"/>
</dbReference>
<name>A0A4E0RDV9_FASHE</name>
<proteinExistence type="predicted"/>
<reference evidence="2" key="1">
    <citation type="submission" date="2019-03" db="EMBL/GenBank/DDBJ databases">
        <title>Improved annotation for the trematode Fasciola hepatica.</title>
        <authorList>
            <person name="Choi Y.-J."/>
            <person name="Martin J."/>
            <person name="Mitreva M."/>
        </authorList>
    </citation>
    <scope>NUCLEOTIDE SEQUENCE [LARGE SCALE GENOMIC DNA]</scope>
</reference>
<dbReference type="Gene3D" id="1.20.58.80">
    <property type="entry name" value="Phosphotransferase system, lactose/cellobiose-type IIA subunit"/>
    <property type="match status" value="1"/>
</dbReference>
<dbReference type="InterPro" id="IPR038113">
    <property type="entry name" value="MITD1_C_sf"/>
</dbReference>
<dbReference type="PANTHER" id="PTHR21222">
    <property type="entry name" value="MIT DOMAIN-CONTAINING PROTEIN 1"/>
    <property type="match status" value="1"/>
</dbReference>
<evidence type="ECO:0000259" key="1">
    <source>
        <dbReference type="SMART" id="SM00745"/>
    </source>
</evidence>
<dbReference type="InterPro" id="IPR036181">
    <property type="entry name" value="MIT_dom_sf"/>
</dbReference>
<organism evidence="2 3">
    <name type="scientific">Fasciola hepatica</name>
    <name type="common">Liver fluke</name>
    <dbReference type="NCBI Taxonomy" id="6192"/>
    <lineage>
        <taxon>Eukaryota</taxon>
        <taxon>Metazoa</taxon>
        <taxon>Spiralia</taxon>
        <taxon>Lophotrochozoa</taxon>
        <taxon>Platyhelminthes</taxon>
        <taxon>Trematoda</taxon>
        <taxon>Digenea</taxon>
        <taxon>Plagiorchiida</taxon>
        <taxon>Echinostomata</taxon>
        <taxon>Echinostomatoidea</taxon>
        <taxon>Fasciolidae</taxon>
        <taxon>Fasciola</taxon>
    </lineage>
</organism>
<evidence type="ECO:0000313" key="2">
    <source>
        <dbReference type="EMBL" id="THD25716.1"/>
    </source>
</evidence>
<dbReference type="Pfam" id="PF16565">
    <property type="entry name" value="MIT_C"/>
    <property type="match status" value="1"/>
</dbReference>
<dbReference type="SUPFAM" id="SSF116846">
    <property type="entry name" value="MIT domain"/>
    <property type="match status" value="1"/>
</dbReference>
<dbReference type="InterPro" id="IPR032341">
    <property type="entry name" value="MITD1_C"/>
</dbReference>
<feature type="domain" description="MIT" evidence="1">
    <location>
        <begin position="3"/>
        <end position="83"/>
    </location>
</feature>
<evidence type="ECO:0000313" key="3">
    <source>
        <dbReference type="Proteomes" id="UP000230066"/>
    </source>
</evidence>
<dbReference type="AlphaFoldDB" id="A0A4E0RDV9"/>
<dbReference type="Proteomes" id="UP000230066">
    <property type="component" value="Unassembled WGS sequence"/>
</dbReference>
<accession>A0A4E0RDV9</accession>
<gene>
    <name evidence="2" type="ORF">D915_003624</name>
</gene>
<protein>
    <submittedName>
        <fullName evidence="2">Microtubule interacting and transport domain containing 1</fullName>
    </submittedName>
</protein>
<dbReference type="InterPro" id="IPR007330">
    <property type="entry name" value="MIT_dom"/>
</dbReference>
<dbReference type="Gene3D" id="3.30.870.30">
    <property type="entry name" value="MITD, C-terminal phospholipase D-like domain"/>
    <property type="match status" value="1"/>
</dbReference>
<dbReference type="PANTHER" id="PTHR21222:SF1">
    <property type="entry name" value="MIT DOMAIN-CONTAINING PROTEIN 1"/>
    <property type="match status" value="1"/>
</dbReference>
<dbReference type="InterPro" id="IPR052817">
    <property type="entry name" value="MIT_domain_contain_protein1"/>
</dbReference>
<dbReference type="SMART" id="SM00745">
    <property type="entry name" value="MIT"/>
    <property type="match status" value="1"/>
</dbReference>
<comment type="caution">
    <text evidence="2">The sequence shown here is derived from an EMBL/GenBank/DDBJ whole genome shotgun (WGS) entry which is preliminary data.</text>
</comment>
<keyword evidence="3" id="KW-1185">Reference proteome</keyword>
<sequence length="249" mass="28628">MSGSDLVSAASSIIQRALSLESEMKLTESLICFQEGIGLLLKALKTNTMSGDKSFKPHLRQKITEYMNKAESLKSLIKREIAGGKYHEKIVITEGSVGNGYQRIFGRFLSEGTVKEVFVEDPYIRSGYQIENFSHFCEILVRSESPIKKVHLVTGHDIQKPEEQLEKFQLIRNDLLEHSIWFDWKFDNALHDREIRFDNGWIVKIGRGLDYIRRSKHKFCGLGVHDYDFRQCSATTVDIFHRSALRIGN</sequence>
<dbReference type="EMBL" id="JXXN02001019">
    <property type="protein sequence ID" value="THD25716.1"/>
    <property type="molecule type" value="Genomic_DNA"/>
</dbReference>